<accession>A0A8H3QW54</accession>
<gene>
    <name evidence="2" type="ORF">RCL2_002039800</name>
</gene>
<keyword evidence="1" id="KW-1133">Transmembrane helix</keyword>
<dbReference type="Proteomes" id="UP000615446">
    <property type="component" value="Unassembled WGS sequence"/>
</dbReference>
<evidence type="ECO:0000313" key="2">
    <source>
        <dbReference type="EMBL" id="GES93652.1"/>
    </source>
</evidence>
<sequence length="831" mass="98316">MPRLISIILGLCHFIIKISIVLIVLFFSIIYQFLNKCKICGNEYTNIEKWCKPCQINNLTKFFTNSEIEKIGRLIQEMQRNIDRPSDIIFEWIPYDQFENIKELDKSVNVHSAIWKDGPLYYKDRIIFSEKKYVREQNKSVILKCLYNSRIITNVFLNEVKLYHSKNNNNHHMPRLYGITQDPKTKDYILIDGIIQQMRLNYNNLNDILFEWIPYDQFNNVNVIIRENELVTIYSAIWSNGPLHYDIHKSKYMRNKNEKVLLKCLFNSHNILDKFLNELKASSHKIYGVSQDPDTNDYIIVFIDGFHCQNCGKLFTQVYNKWCKPCQLSHLKNTLFLNGYHLNSLTILKKIKNDVTTMSSAIWKDGPLYYDNNKYEYARKQNTKIILKHLCNSRNITNAFLNKIESYYLSNHNSYMPEVLYGISRNPDTKDYILVFKTTAIRHAVKIFTNWTSGNEKIDDLIQEMQLSFNEQSDVLFEWIPYNQFNNVKVIRDDEFSTTRSAIWSDGPLYYDTYKFKYTRNKNESVILKSPHNSQNIDEFLNEIKSSPLKMYGISQNSDSNYFIVVRDECRCDKCGKLFTDTNLKLCKPCQRRCLKNITIWTSRNEKINKLIQKIQSKINMAFEWIPYNQFKNVKEIGKNVRVNKAIWRDGPLYYDNIKGEYERSRNEEVYLKCLYGSRNFTHISDIFLNEVTSYYSNNQYYSVPGIYGISQNPVTNDYMLVFQYCKPIAIRNQNKKVNLKRLDEIELASLIKTYGVTQKSDTKDYFIVFQNECDCEKCGISVRVCSAIWKDGPLYYDNDKYEYTRCQNEVVALKCLYNSQNIVNVVLNEV</sequence>
<organism evidence="2 3">
    <name type="scientific">Rhizophagus clarus</name>
    <dbReference type="NCBI Taxonomy" id="94130"/>
    <lineage>
        <taxon>Eukaryota</taxon>
        <taxon>Fungi</taxon>
        <taxon>Fungi incertae sedis</taxon>
        <taxon>Mucoromycota</taxon>
        <taxon>Glomeromycotina</taxon>
        <taxon>Glomeromycetes</taxon>
        <taxon>Glomerales</taxon>
        <taxon>Glomeraceae</taxon>
        <taxon>Rhizophagus</taxon>
    </lineage>
</organism>
<name>A0A8H3QW54_9GLOM</name>
<keyword evidence="2" id="KW-0418">Kinase</keyword>
<dbReference type="EMBL" id="BLAL01000228">
    <property type="protein sequence ID" value="GES93652.1"/>
    <property type="molecule type" value="Genomic_DNA"/>
</dbReference>
<comment type="caution">
    <text evidence="2">The sequence shown here is derived from an EMBL/GenBank/DDBJ whole genome shotgun (WGS) entry which is preliminary data.</text>
</comment>
<protein>
    <submittedName>
        <fullName evidence="2">Kinase-like domain-containing protein</fullName>
    </submittedName>
</protein>
<evidence type="ECO:0000313" key="3">
    <source>
        <dbReference type="Proteomes" id="UP000615446"/>
    </source>
</evidence>
<keyword evidence="2" id="KW-0808">Transferase</keyword>
<keyword evidence="1" id="KW-0472">Membrane</keyword>
<dbReference type="AlphaFoldDB" id="A0A8H3QW54"/>
<reference evidence="2" key="1">
    <citation type="submission" date="2019-10" db="EMBL/GenBank/DDBJ databases">
        <title>Conservation and host-specific expression of non-tandemly repeated heterogenous ribosome RNA gene in arbuscular mycorrhizal fungi.</title>
        <authorList>
            <person name="Maeda T."/>
            <person name="Kobayashi Y."/>
            <person name="Nakagawa T."/>
            <person name="Ezawa T."/>
            <person name="Yamaguchi K."/>
            <person name="Bino T."/>
            <person name="Nishimoto Y."/>
            <person name="Shigenobu S."/>
            <person name="Kawaguchi M."/>
        </authorList>
    </citation>
    <scope>NUCLEOTIDE SEQUENCE</scope>
    <source>
        <strain evidence="2">HR1</strain>
    </source>
</reference>
<dbReference type="GO" id="GO:0016301">
    <property type="term" value="F:kinase activity"/>
    <property type="evidence" value="ECO:0007669"/>
    <property type="project" value="UniProtKB-KW"/>
</dbReference>
<proteinExistence type="predicted"/>
<feature type="transmembrane region" description="Helical" evidence="1">
    <location>
        <begin position="7"/>
        <end position="34"/>
    </location>
</feature>
<dbReference type="OrthoDB" id="2313785at2759"/>
<evidence type="ECO:0000256" key="1">
    <source>
        <dbReference type="SAM" id="Phobius"/>
    </source>
</evidence>
<keyword evidence="1" id="KW-0812">Transmembrane</keyword>